<name>A0ABY5YSZ0_9MICC</name>
<sequence length="194" mass="21308">MDWIWDVLGPAGGVLIGFGAGWGTRRSRDRRHESRALNQLITDLHLKRTLAPIDPHPAPAGPAEARHRSAVQDLRENITETLGHLEPGSGATEVLMRMAAVCNRYLRDVAKDPERYQFGLMELRQNLDEDLRILTDGRRDVQYLSPGEAPPGKRVPPPPPSRAPSASAPASASESSSSSSGKATRPKRTPRTRR</sequence>
<feature type="compositionally biased region" description="Basic residues" evidence="1">
    <location>
        <begin position="184"/>
        <end position="194"/>
    </location>
</feature>
<gene>
    <name evidence="2" type="ORF">N2K95_03505</name>
</gene>
<dbReference type="EMBL" id="CP104275">
    <property type="protein sequence ID" value="UWX97763.1"/>
    <property type="molecule type" value="Genomic_DNA"/>
</dbReference>
<proteinExistence type="predicted"/>
<feature type="compositionally biased region" description="Low complexity" evidence="1">
    <location>
        <begin position="163"/>
        <end position="183"/>
    </location>
</feature>
<feature type="compositionally biased region" description="Pro residues" evidence="1">
    <location>
        <begin position="153"/>
        <end position="162"/>
    </location>
</feature>
<evidence type="ECO:0000313" key="2">
    <source>
        <dbReference type="EMBL" id="UWX97763.1"/>
    </source>
</evidence>
<evidence type="ECO:0000256" key="1">
    <source>
        <dbReference type="SAM" id="MobiDB-lite"/>
    </source>
</evidence>
<reference evidence="2" key="1">
    <citation type="submission" date="2022-09" db="EMBL/GenBank/DDBJ databases">
        <title>Novel species in genus Arthrobacter.</title>
        <authorList>
            <person name="Liu Y."/>
        </authorList>
    </citation>
    <scope>NUCLEOTIDE SEQUENCE</scope>
    <source>
        <strain evidence="2">Zg-Y815</strain>
    </source>
</reference>
<organism evidence="2 3">
    <name type="scientific">Arthrobacter zhaoxinii</name>
    <dbReference type="NCBI Taxonomy" id="2964616"/>
    <lineage>
        <taxon>Bacteria</taxon>
        <taxon>Bacillati</taxon>
        <taxon>Actinomycetota</taxon>
        <taxon>Actinomycetes</taxon>
        <taxon>Micrococcales</taxon>
        <taxon>Micrococcaceae</taxon>
        <taxon>Arthrobacter</taxon>
    </lineage>
</organism>
<evidence type="ECO:0000313" key="3">
    <source>
        <dbReference type="Proteomes" id="UP001059859"/>
    </source>
</evidence>
<dbReference type="Proteomes" id="UP001059859">
    <property type="component" value="Chromosome"/>
</dbReference>
<keyword evidence="3" id="KW-1185">Reference proteome</keyword>
<protein>
    <submittedName>
        <fullName evidence="2">Uncharacterized protein</fullName>
    </submittedName>
</protein>
<accession>A0ABY5YSZ0</accession>
<feature type="region of interest" description="Disordered" evidence="1">
    <location>
        <begin position="142"/>
        <end position="194"/>
    </location>
</feature>
<dbReference type="RefSeq" id="WP_260652940.1">
    <property type="nucleotide sequence ID" value="NZ_CP104275.1"/>
</dbReference>